<evidence type="ECO:0000313" key="2">
    <source>
        <dbReference type="Proteomes" id="UP000006512"/>
    </source>
</evidence>
<gene>
    <name evidence="1" type="ORF">ABI_08810</name>
</gene>
<reference evidence="2" key="1">
    <citation type="submission" date="2011-03" db="EMBL/GenBank/DDBJ databases">
        <title>Draft genome sequence of Brevundimonas diminuta.</title>
        <authorList>
            <person name="Brown P.J.B."/>
            <person name="Buechlein A."/>
            <person name="Hemmerich C."/>
            <person name="Brun Y.V."/>
        </authorList>
    </citation>
    <scope>NUCLEOTIDE SEQUENCE [LARGE SCALE GENOMIC DNA]</scope>
    <source>
        <strain evidence="2">C19</strain>
    </source>
</reference>
<sequence length="80" mass="9003">MSHASRIADADARREVEADLEHARAEADTTHQAWQTAQRRYKYAPVGTKSERLQKLLAANEAAIKADGYLKRLLRELGRG</sequence>
<dbReference type="HOGENOM" id="CLU_2582099_0_0_5"/>
<name>F4QGB7_9CAUL</name>
<dbReference type="AlphaFoldDB" id="F4QGB7"/>
<keyword evidence="2" id="KW-1185">Reference proteome</keyword>
<dbReference type="STRING" id="715226.ABI_08810"/>
<proteinExistence type="predicted"/>
<dbReference type="Proteomes" id="UP000006512">
    <property type="component" value="Unassembled WGS sequence"/>
</dbReference>
<dbReference type="EMBL" id="GL883077">
    <property type="protein sequence ID" value="EGF92445.1"/>
    <property type="molecule type" value="Genomic_DNA"/>
</dbReference>
<accession>F4QGB7</accession>
<organism evidence="1 2">
    <name type="scientific">Asticcacaulis biprosthecium C19</name>
    <dbReference type="NCBI Taxonomy" id="715226"/>
    <lineage>
        <taxon>Bacteria</taxon>
        <taxon>Pseudomonadati</taxon>
        <taxon>Pseudomonadota</taxon>
        <taxon>Alphaproteobacteria</taxon>
        <taxon>Caulobacterales</taxon>
        <taxon>Caulobacteraceae</taxon>
        <taxon>Asticcacaulis</taxon>
    </lineage>
</organism>
<evidence type="ECO:0000313" key="1">
    <source>
        <dbReference type="EMBL" id="EGF92445.1"/>
    </source>
</evidence>
<protein>
    <submittedName>
        <fullName evidence="1">Uncharacterized protein</fullName>
    </submittedName>
</protein>
<dbReference type="RefSeq" id="WP_006271620.1">
    <property type="nucleotide sequence ID" value="NZ_GL883077.1"/>
</dbReference>